<dbReference type="Pfam" id="PF25137">
    <property type="entry name" value="ADH_Fe_C"/>
    <property type="match status" value="1"/>
</dbReference>
<dbReference type="FunFam" id="3.40.50.1970:FF:000003">
    <property type="entry name" value="Alcohol dehydrogenase, iron-containing"/>
    <property type="match status" value="1"/>
</dbReference>
<dbReference type="CDD" id="cd08187">
    <property type="entry name" value="BDH"/>
    <property type="match status" value="1"/>
</dbReference>
<dbReference type="PANTHER" id="PTHR43633:SF1">
    <property type="entry name" value="ALCOHOL DEHYDROGENASE YQHD"/>
    <property type="match status" value="1"/>
</dbReference>
<dbReference type="OrthoDB" id="323926at2"/>
<dbReference type="GO" id="GO:0005829">
    <property type="term" value="C:cytosol"/>
    <property type="evidence" value="ECO:0007669"/>
    <property type="project" value="TreeGrafter"/>
</dbReference>
<dbReference type="InterPro" id="IPR044731">
    <property type="entry name" value="BDH-like"/>
</dbReference>
<dbReference type="GO" id="GO:0008106">
    <property type="term" value="F:alcohol dehydrogenase (NADP+) activity"/>
    <property type="evidence" value="ECO:0007669"/>
    <property type="project" value="TreeGrafter"/>
</dbReference>
<dbReference type="EMBL" id="MWWQ01000005">
    <property type="protein sequence ID" value="OZG52878.1"/>
    <property type="molecule type" value="Genomic_DNA"/>
</dbReference>
<comment type="caution">
    <text evidence="4">The sequence shown here is derived from an EMBL/GenBank/DDBJ whole genome shotgun (WGS) entry which is preliminary data.</text>
</comment>
<dbReference type="GO" id="GO:0046872">
    <property type="term" value="F:metal ion binding"/>
    <property type="evidence" value="ECO:0007669"/>
    <property type="project" value="InterPro"/>
</dbReference>
<feature type="domain" description="Alcohol dehydrogenase iron-type/glycerol dehydrogenase GldA" evidence="2">
    <location>
        <begin position="15"/>
        <end position="184"/>
    </location>
</feature>
<protein>
    <submittedName>
        <fullName evidence="4">Iron-containing alcohol dehydrogenase</fullName>
    </submittedName>
</protein>
<dbReference type="InterPro" id="IPR056798">
    <property type="entry name" value="ADH_Fe_C"/>
</dbReference>
<proteinExistence type="predicted"/>
<dbReference type="SUPFAM" id="SSF56796">
    <property type="entry name" value="Dehydroquinate synthase-like"/>
    <property type="match status" value="1"/>
</dbReference>
<dbReference type="Pfam" id="PF00465">
    <property type="entry name" value="Fe-ADH"/>
    <property type="match status" value="1"/>
</dbReference>
<dbReference type="GO" id="GO:1990362">
    <property type="term" value="F:butanol dehydrogenase (NAD+) activity"/>
    <property type="evidence" value="ECO:0007669"/>
    <property type="project" value="InterPro"/>
</dbReference>
<name>A0A261F1B0_9BIFI</name>
<organism evidence="4 5">
    <name type="scientific">Pseudoscardovia suis</name>
    <dbReference type="NCBI Taxonomy" id="987063"/>
    <lineage>
        <taxon>Bacteria</taxon>
        <taxon>Bacillati</taxon>
        <taxon>Actinomycetota</taxon>
        <taxon>Actinomycetes</taxon>
        <taxon>Bifidobacteriales</taxon>
        <taxon>Bifidobacteriaceae</taxon>
        <taxon>Pseudoscardovia</taxon>
    </lineage>
</organism>
<keyword evidence="5" id="KW-1185">Reference proteome</keyword>
<dbReference type="PROSITE" id="PS00060">
    <property type="entry name" value="ADH_IRON_2"/>
    <property type="match status" value="1"/>
</dbReference>
<evidence type="ECO:0000259" key="2">
    <source>
        <dbReference type="Pfam" id="PF00465"/>
    </source>
</evidence>
<evidence type="ECO:0000256" key="1">
    <source>
        <dbReference type="ARBA" id="ARBA00023002"/>
    </source>
</evidence>
<dbReference type="Gene3D" id="1.20.1090.10">
    <property type="entry name" value="Dehydroquinate synthase-like - alpha domain"/>
    <property type="match status" value="1"/>
</dbReference>
<dbReference type="Gene3D" id="3.40.50.1970">
    <property type="match status" value="1"/>
</dbReference>
<dbReference type="GO" id="GO:1990002">
    <property type="term" value="F:methylglyoxal reductase (NADPH) (acetol producing) activity"/>
    <property type="evidence" value="ECO:0007669"/>
    <property type="project" value="TreeGrafter"/>
</dbReference>
<dbReference type="RefSeq" id="WP_094690802.1">
    <property type="nucleotide sequence ID" value="NZ_MWWQ01000005.1"/>
</dbReference>
<accession>A0A261F1B0</accession>
<gene>
    <name evidence="4" type="ORF">PSSU_0496</name>
</gene>
<dbReference type="InterPro" id="IPR018211">
    <property type="entry name" value="ADH_Fe_CS"/>
</dbReference>
<evidence type="ECO:0000313" key="4">
    <source>
        <dbReference type="EMBL" id="OZG52878.1"/>
    </source>
</evidence>
<dbReference type="PANTHER" id="PTHR43633">
    <property type="entry name" value="ALCOHOL DEHYDROGENASE YQHD"/>
    <property type="match status" value="1"/>
</dbReference>
<dbReference type="InterPro" id="IPR001670">
    <property type="entry name" value="ADH_Fe/GldA"/>
</dbReference>
<evidence type="ECO:0000313" key="5">
    <source>
        <dbReference type="Proteomes" id="UP000216454"/>
    </source>
</evidence>
<dbReference type="AlphaFoldDB" id="A0A261F1B0"/>
<reference evidence="4 5" key="1">
    <citation type="journal article" date="2017" name="BMC Genomics">
        <title>Comparative genomic and phylogenomic analyses of the Bifidobacteriaceae family.</title>
        <authorList>
            <person name="Lugli G.A."/>
            <person name="Milani C."/>
            <person name="Turroni F."/>
            <person name="Duranti S."/>
            <person name="Mancabelli L."/>
            <person name="Mangifesta M."/>
            <person name="Ferrario C."/>
            <person name="Modesto M."/>
            <person name="Mattarelli P."/>
            <person name="Jiri K."/>
            <person name="van Sinderen D."/>
            <person name="Ventura M."/>
        </authorList>
    </citation>
    <scope>NUCLEOTIDE SEQUENCE [LARGE SCALE GENOMIC DNA]</scope>
    <source>
        <strain evidence="4 5">DSM 24744</strain>
    </source>
</reference>
<dbReference type="Proteomes" id="UP000216454">
    <property type="component" value="Unassembled WGS sequence"/>
</dbReference>
<keyword evidence="1" id="KW-0560">Oxidoreductase</keyword>
<evidence type="ECO:0000259" key="3">
    <source>
        <dbReference type="Pfam" id="PF25137"/>
    </source>
</evidence>
<feature type="domain" description="Fe-containing alcohol dehydrogenase-like C-terminal" evidence="3">
    <location>
        <begin position="220"/>
        <end position="397"/>
    </location>
</feature>
<sequence>MAIGTPIPSFTYFTPAMLAFGTGALSQLDRLIEPYEPHSILLVASGDYIDDLGITAAVKAAAQRVNPSATLIETRDVVPNPRIDLVRTLIEQARREHVDLIIAAGGASSFDTAKAVGAGLRYDGDVWDLFTGKVQVLDTVPVGVISTIAGSGSEVSDCAVLQNGHDKRALETRTIIPRFAIVDPAFSATAPYHYQAAAAADLAVGFLEPYFTAGEHIESADRLLEGGFVAALRAGEKYAADPADEKNRAELHWLSATMFNHCFLATGSENDWTTHRIEHEIGGQFDVIHGEGIAAILPSIIRVIARRAPQRYAQLAVRALHVDSYDHTPLEAANELADALERHFKLLGLATSLHELDIPREAIATIAGNLTHDGTSTVGNYSPLDFDDVVEILNTAW</sequence>